<evidence type="ECO:0000256" key="1">
    <source>
        <dbReference type="SAM" id="SignalP"/>
    </source>
</evidence>
<feature type="chain" id="PRO_5046632430" description="Secreted protein" evidence="1">
    <location>
        <begin position="33"/>
        <end position="204"/>
    </location>
</feature>
<evidence type="ECO:0008006" key="4">
    <source>
        <dbReference type="Google" id="ProtNLM"/>
    </source>
</evidence>
<proteinExistence type="predicted"/>
<organism evidence="2 3">
    <name type="scientific">Arthrobacter bambusae</name>
    <dbReference type="NCBI Taxonomy" id="1338426"/>
    <lineage>
        <taxon>Bacteria</taxon>
        <taxon>Bacillati</taxon>
        <taxon>Actinomycetota</taxon>
        <taxon>Actinomycetes</taxon>
        <taxon>Micrococcales</taxon>
        <taxon>Micrococcaceae</taxon>
        <taxon>Arthrobacter</taxon>
    </lineage>
</organism>
<name>A0ABV2P783_9MICC</name>
<dbReference type="Proteomes" id="UP001549307">
    <property type="component" value="Unassembled WGS sequence"/>
</dbReference>
<dbReference type="EMBL" id="JBEPSN010000005">
    <property type="protein sequence ID" value="MET4540630.1"/>
    <property type="molecule type" value="Genomic_DNA"/>
</dbReference>
<keyword evidence="1" id="KW-0732">Signal</keyword>
<accession>A0ABV2P783</accession>
<dbReference type="GeneID" id="92753353"/>
<reference evidence="2 3" key="1">
    <citation type="submission" date="2024-06" db="EMBL/GenBank/DDBJ databases">
        <title>Sorghum-associated microbial communities from plants grown in Nebraska, USA.</title>
        <authorList>
            <person name="Schachtman D."/>
        </authorList>
    </citation>
    <scope>NUCLEOTIDE SEQUENCE [LARGE SCALE GENOMIC DNA]</scope>
    <source>
        <strain evidence="2 3">3552</strain>
    </source>
</reference>
<feature type="signal peptide" evidence="1">
    <location>
        <begin position="1"/>
        <end position="32"/>
    </location>
</feature>
<evidence type="ECO:0000313" key="2">
    <source>
        <dbReference type="EMBL" id="MET4540630.1"/>
    </source>
</evidence>
<keyword evidence="3" id="KW-1185">Reference proteome</keyword>
<comment type="caution">
    <text evidence="2">The sequence shown here is derived from an EMBL/GenBank/DDBJ whole genome shotgun (WGS) entry which is preliminary data.</text>
</comment>
<evidence type="ECO:0000313" key="3">
    <source>
        <dbReference type="Proteomes" id="UP001549307"/>
    </source>
</evidence>
<protein>
    <recommendedName>
        <fullName evidence="4">Secreted protein</fullName>
    </recommendedName>
</protein>
<dbReference type="RefSeq" id="WP_026546372.1">
    <property type="nucleotide sequence ID" value="NZ_JBEPSN010000005.1"/>
</dbReference>
<sequence length="204" mass="21431">MTFSSKHLRSTAAATLAISSVALAIFASPALATKEGSLDPDVLVPALGQEQRAIDLPPSAVTASHALSDLARDSMRLLKKTDSASYYAAVSSDRSEVCMVVSLEAPAGNIGTACMTRAHFNESGLSLHLWGDQSAANAKGVTAYLVPADVELEANPTSKSLRADSVKSNRASGLLLVEGLEDLPHTVELPRSTSKRAFVLNRLD</sequence>
<gene>
    <name evidence="2" type="ORF">ABIE37_002417</name>
</gene>